<reference evidence="1" key="1">
    <citation type="submission" date="2015-01" db="EMBL/GenBank/DDBJ databases">
        <title>Transcriptome Assembly of Fopius arisanus.</title>
        <authorList>
            <person name="Geib S."/>
        </authorList>
    </citation>
    <scope>NUCLEOTIDE SEQUENCE</scope>
</reference>
<dbReference type="EMBL" id="GBYB01002778">
    <property type="protein sequence ID" value="JAG72545.1"/>
    <property type="molecule type" value="Transcribed_RNA"/>
</dbReference>
<proteinExistence type="predicted"/>
<gene>
    <name evidence="1" type="primary">HIS3</name>
    <name evidence="1" type="ORF">g.13333</name>
</gene>
<dbReference type="AlphaFoldDB" id="A0A0C9PNU8"/>
<evidence type="ECO:0000313" key="1">
    <source>
        <dbReference type="EMBL" id="JAG72545.1"/>
    </source>
</evidence>
<name>A0A0C9PNU8_9HYME</name>
<sequence>MWSEHKRRSRSAIAGKSNLRFVPKTKWDLPRQKSKSYWKNVFEDLDSRHSKKPYCNSQQLRRFLPFKSYNLVAPILGMPEWHPKRWSALKSARSLKALKSKRVTMAMANASSVSVISRQTESADDVDLIVHPPSPRTSLDEDFRKQKKPNPYAAFLSKPRRKAVIWRPLVMRDLEGYDPESALKNRAARVTDKICKDFCDWLRSLGGAHDTIDEDILKDMFETDFTAEACRTMQVCIREMPMVPTVVAAMRHCPESGEPEVTRRQLIRDVRAERKPPKILGFGSTVPHHLRYVPPNNNVHDKWIHCASVPQDLESMSFVWQDITHLDSVRGFSDWLRNQSNVKLPVALLRVKKTKGAKR</sequence>
<organism evidence="1">
    <name type="scientific">Fopius arisanus</name>
    <dbReference type="NCBI Taxonomy" id="64838"/>
    <lineage>
        <taxon>Eukaryota</taxon>
        <taxon>Metazoa</taxon>
        <taxon>Ecdysozoa</taxon>
        <taxon>Arthropoda</taxon>
        <taxon>Hexapoda</taxon>
        <taxon>Insecta</taxon>
        <taxon>Pterygota</taxon>
        <taxon>Neoptera</taxon>
        <taxon>Endopterygota</taxon>
        <taxon>Hymenoptera</taxon>
        <taxon>Apocrita</taxon>
        <taxon>Ichneumonoidea</taxon>
        <taxon>Braconidae</taxon>
        <taxon>Opiinae</taxon>
        <taxon>Fopius</taxon>
    </lineage>
</organism>
<accession>A0A0C9PNU8</accession>
<protein>
    <submittedName>
        <fullName evidence="1">HIS3 protein</fullName>
    </submittedName>
</protein>